<keyword evidence="3" id="KW-0274">FAD</keyword>
<evidence type="ECO:0000313" key="8">
    <source>
        <dbReference type="Proteomes" id="UP001530293"/>
    </source>
</evidence>
<evidence type="ECO:0000256" key="1">
    <source>
        <dbReference type="ARBA" id="ARBA00001974"/>
    </source>
</evidence>
<feature type="compositionally biased region" description="Polar residues" evidence="6">
    <location>
        <begin position="57"/>
        <end position="70"/>
    </location>
</feature>
<dbReference type="SUPFAM" id="SSF51905">
    <property type="entry name" value="FAD/NAD(P)-binding domain"/>
    <property type="match status" value="3"/>
</dbReference>
<evidence type="ECO:0000313" key="7">
    <source>
        <dbReference type="EMBL" id="KAL3771085.1"/>
    </source>
</evidence>
<sequence>MALCIAVRGGGGGTATARLLTSLRRSWCLPAQQTVQRFRHIPPPLCCRQSTTSTIATDVNNAPSHNSPEQNAHHNPRRRLSVAIVGAGPSGFYTAKYLSSTVLKKLQSTAAIALASTSAADDDGGAADDNGGAVGIHNFFNYRGIDIDILERLPTPYGLVRYGVAPDHPEVKNVEKEFASLFIEHGSTSDGETTTTIPSSSSIIANKLIAHNSISTLSYFGNVDVGHSISLSQLQSLYDIVVLAYGCQASDKRLGIPGEAELEGVLSAREFVAWYNGHPEFGHIGPIVQRCLWPKSLSEEEGDATDGNNNNSSSSSDTAISKARVVVIGQGNVALDVARILSKGTSGLIDTDTPTSVLEILKGGVSHVSIVGRRGHVQGAFTIKEVRELTKLNDEGYDVAFLVRKEELEMGMTESSVAELKGTAGRPKTRLVKLLQEAAESTDDNSASKQVELRFLMNPKRFEPDDSNKDRVGSVVCERTKLVGEPFHQQPIGTNETEIIPADLVLVSIGYRGMPLEGMKELQIFDDKKGVVKNVQGKVTGKNNLFVTGWIKRGPLGIIGTNIMDAKETVASIIEFIESGELNAQQADGSKVSLGRVGLTELLGREGVEFISWPQFMKIDAAECDRARLRSDAQPREKFISTGGLLKIALQDN</sequence>
<dbReference type="Proteomes" id="UP001530293">
    <property type="component" value="Unassembled WGS sequence"/>
</dbReference>
<keyword evidence="5" id="KW-0560">Oxidoreductase</keyword>
<dbReference type="InterPro" id="IPR036188">
    <property type="entry name" value="FAD/NAD-bd_sf"/>
</dbReference>
<dbReference type="PANTHER" id="PTHR48467:SF1">
    <property type="entry name" value="GLUTAMATE SYNTHASE 1 [NADH], CHLOROPLASTIC-LIKE"/>
    <property type="match status" value="1"/>
</dbReference>
<organism evidence="7 8">
    <name type="scientific">Discostella pseudostelligera</name>
    <dbReference type="NCBI Taxonomy" id="259834"/>
    <lineage>
        <taxon>Eukaryota</taxon>
        <taxon>Sar</taxon>
        <taxon>Stramenopiles</taxon>
        <taxon>Ochrophyta</taxon>
        <taxon>Bacillariophyta</taxon>
        <taxon>Coscinodiscophyceae</taxon>
        <taxon>Thalassiosirophycidae</taxon>
        <taxon>Stephanodiscales</taxon>
        <taxon>Stephanodiscaceae</taxon>
        <taxon>Discostella</taxon>
    </lineage>
</organism>
<evidence type="ECO:0000256" key="2">
    <source>
        <dbReference type="ARBA" id="ARBA00022630"/>
    </source>
</evidence>
<feature type="region of interest" description="Disordered" evidence="6">
    <location>
        <begin position="57"/>
        <end position="77"/>
    </location>
</feature>
<evidence type="ECO:0000256" key="6">
    <source>
        <dbReference type="SAM" id="MobiDB-lite"/>
    </source>
</evidence>
<keyword evidence="8" id="KW-1185">Reference proteome</keyword>
<evidence type="ECO:0008006" key="9">
    <source>
        <dbReference type="Google" id="ProtNLM"/>
    </source>
</evidence>
<protein>
    <recommendedName>
        <fullName evidence="9">Adrenodoxin-NADP(+) reductase</fullName>
    </recommendedName>
</protein>
<evidence type="ECO:0000256" key="4">
    <source>
        <dbReference type="ARBA" id="ARBA00022857"/>
    </source>
</evidence>
<reference evidence="7 8" key="1">
    <citation type="submission" date="2024-10" db="EMBL/GenBank/DDBJ databases">
        <title>Updated reference genomes for cyclostephanoid diatoms.</title>
        <authorList>
            <person name="Roberts W.R."/>
            <person name="Alverson A.J."/>
        </authorList>
    </citation>
    <scope>NUCLEOTIDE SEQUENCE [LARGE SCALE GENOMIC DNA]</scope>
    <source>
        <strain evidence="7 8">AJA232-27</strain>
    </source>
</reference>
<dbReference type="Gene3D" id="3.40.50.720">
    <property type="entry name" value="NAD(P)-binding Rossmann-like Domain"/>
    <property type="match status" value="1"/>
</dbReference>
<accession>A0ABD3N4T9</accession>
<keyword evidence="4" id="KW-0521">NADP</keyword>
<evidence type="ECO:0000256" key="5">
    <source>
        <dbReference type="ARBA" id="ARBA00023002"/>
    </source>
</evidence>
<dbReference type="AlphaFoldDB" id="A0ABD3N4T9"/>
<dbReference type="PANTHER" id="PTHR48467">
    <property type="entry name" value="GLUTAMATE SYNTHASE 1 [NADH], CHLOROPLASTIC-LIKE"/>
    <property type="match status" value="1"/>
</dbReference>
<dbReference type="InterPro" id="IPR055275">
    <property type="entry name" value="Ferredox_Rdtase"/>
</dbReference>
<dbReference type="EMBL" id="JALLBG020000031">
    <property type="protein sequence ID" value="KAL3771085.1"/>
    <property type="molecule type" value="Genomic_DNA"/>
</dbReference>
<dbReference type="GO" id="GO:0016491">
    <property type="term" value="F:oxidoreductase activity"/>
    <property type="evidence" value="ECO:0007669"/>
    <property type="project" value="UniProtKB-KW"/>
</dbReference>
<keyword evidence="2" id="KW-0285">Flavoprotein</keyword>
<name>A0ABD3N4T9_9STRA</name>
<proteinExistence type="predicted"/>
<comment type="cofactor">
    <cofactor evidence="1">
        <name>FAD</name>
        <dbReference type="ChEBI" id="CHEBI:57692"/>
    </cofactor>
</comment>
<gene>
    <name evidence="7" type="ORF">ACHAWU_006462</name>
</gene>
<comment type="caution">
    <text evidence="7">The sequence shown here is derived from an EMBL/GenBank/DDBJ whole genome shotgun (WGS) entry which is preliminary data.</text>
</comment>
<evidence type="ECO:0000256" key="3">
    <source>
        <dbReference type="ARBA" id="ARBA00022827"/>
    </source>
</evidence>
<dbReference type="Gene3D" id="3.50.50.60">
    <property type="entry name" value="FAD/NAD(P)-binding domain"/>
    <property type="match status" value="1"/>
</dbReference>